<evidence type="ECO:0000313" key="13">
    <source>
        <dbReference type="EMBL" id="GHJ89874.1"/>
    </source>
</evidence>
<comment type="caution">
    <text evidence="13">The sequence shown here is derived from an EMBL/GenBank/DDBJ whole genome shotgun (WGS) entry which is preliminary data.</text>
</comment>
<sequence length="350" mass="39124">MSDTQFSSRDNSDAMQHPQQTSRPTPYAFTDPDTSKNSTTAVVKQSTLDEEEEEMLKKGMVDWNALKRKEFWLDKRMIKWYIIVILLVVVVALMAFFHTDIIHWLTPAANKFRALKGGWAIPIAIIFGLSFPPLFGNEIVLILVGVVWGLGEGFGIAAAGTILGEVANFIVFKYWCRGRAEKEAKKSLNYACLARVLRDGGMRLCWLSRLSAIPTHFTTIVYAVCGFPFWKFCVALVLSLPKQLVNVYVGVVLAGESGTTKNSHVVSDIVWAVTAVVSIGAGWFIWYRMSKVRIEVWREMRAEMASRGVPNDELPPPVDALGNVIQADGVQYPANNYTEHDAAHPVVRRI</sequence>
<feature type="transmembrane region" description="Helical" evidence="11">
    <location>
        <begin position="269"/>
        <end position="287"/>
    </location>
</feature>
<dbReference type="Pfam" id="PF09335">
    <property type="entry name" value="VTT_dom"/>
    <property type="match status" value="1"/>
</dbReference>
<dbReference type="GO" id="GO:0000139">
    <property type="term" value="C:Golgi membrane"/>
    <property type="evidence" value="ECO:0007669"/>
    <property type="project" value="UniProtKB-SubCell"/>
</dbReference>
<organism evidence="13 14">
    <name type="scientific">Naganishia liquefaciens</name>
    <dbReference type="NCBI Taxonomy" id="104408"/>
    <lineage>
        <taxon>Eukaryota</taxon>
        <taxon>Fungi</taxon>
        <taxon>Dikarya</taxon>
        <taxon>Basidiomycota</taxon>
        <taxon>Agaricomycotina</taxon>
        <taxon>Tremellomycetes</taxon>
        <taxon>Filobasidiales</taxon>
        <taxon>Filobasidiaceae</taxon>
        <taxon>Naganishia</taxon>
    </lineage>
</organism>
<protein>
    <recommendedName>
        <fullName evidence="4">Golgi apparatus membrane protein TVP38</fullName>
    </recommendedName>
    <alternativeName>
        <fullName evidence="5">Golgi apparatus membrane protein tvp38</fullName>
    </alternativeName>
</protein>
<feature type="region of interest" description="Disordered" evidence="10">
    <location>
        <begin position="1"/>
        <end position="42"/>
    </location>
</feature>
<feature type="domain" description="VTT" evidence="12">
    <location>
        <begin position="137"/>
        <end position="250"/>
    </location>
</feature>
<comment type="subcellular location">
    <subcellularLocation>
        <location evidence="2">Golgi apparatus membrane</location>
        <topology evidence="2">Multi-pass membrane protein</topology>
    </subcellularLocation>
</comment>
<dbReference type="AlphaFoldDB" id="A0A8H3YHH2"/>
<reference evidence="13" key="1">
    <citation type="submission" date="2020-07" db="EMBL/GenBank/DDBJ databases">
        <title>Draft Genome Sequence of a Deep-Sea Yeast, Naganishia (Cryptococcus) liquefaciens strain N6.</title>
        <authorList>
            <person name="Han Y.W."/>
            <person name="Kajitani R."/>
            <person name="Morimoto H."/>
            <person name="Parhat M."/>
            <person name="Tsubouchi H."/>
            <person name="Bakenova O."/>
            <person name="Ogata M."/>
            <person name="Argunhan B."/>
            <person name="Aoki R."/>
            <person name="Kajiwara S."/>
            <person name="Itoh T."/>
            <person name="Iwasaki H."/>
        </authorList>
    </citation>
    <scope>NUCLEOTIDE SEQUENCE</scope>
    <source>
        <strain evidence="13">N6</strain>
    </source>
</reference>
<evidence type="ECO:0000256" key="5">
    <source>
        <dbReference type="ARBA" id="ARBA00020673"/>
    </source>
</evidence>
<feature type="transmembrane region" description="Helical" evidence="11">
    <location>
        <begin position="119"/>
        <end position="148"/>
    </location>
</feature>
<evidence type="ECO:0000256" key="8">
    <source>
        <dbReference type="ARBA" id="ARBA00023034"/>
    </source>
</evidence>
<evidence type="ECO:0000256" key="6">
    <source>
        <dbReference type="ARBA" id="ARBA00022692"/>
    </source>
</evidence>
<evidence type="ECO:0000256" key="1">
    <source>
        <dbReference type="ARBA" id="ARBA00002978"/>
    </source>
</evidence>
<evidence type="ECO:0000256" key="11">
    <source>
        <dbReference type="SAM" id="Phobius"/>
    </source>
</evidence>
<keyword evidence="14" id="KW-1185">Reference proteome</keyword>
<feature type="transmembrane region" description="Helical" evidence="11">
    <location>
        <begin position="78"/>
        <end position="98"/>
    </location>
</feature>
<accession>A0A8H3YHH2</accession>
<proteinExistence type="inferred from homology"/>
<evidence type="ECO:0000256" key="9">
    <source>
        <dbReference type="ARBA" id="ARBA00023136"/>
    </source>
</evidence>
<comment type="similarity">
    <text evidence="3">Belongs to the TVP38/TMEM64 family.</text>
</comment>
<gene>
    <name evidence="13" type="ORF">NliqN6_6276</name>
</gene>
<evidence type="ECO:0000256" key="2">
    <source>
        <dbReference type="ARBA" id="ARBA00004653"/>
    </source>
</evidence>
<dbReference type="OrthoDB" id="166803at2759"/>
<comment type="function">
    <text evidence="1">Golgi membrane protein involved in vesicular trafficking and spindle migration.</text>
</comment>
<evidence type="ECO:0000259" key="12">
    <source>
        <dbReference type="Pfam" id="PF09335"/>
    </source>
</evidence>
<keyword evidence="7 11" id="KW-1133">Transmembrane helix</keyword>
<evidence type="ECO:0000256" key="4">
    <source>
        <dbReference type="ARBA" id="ARBA00013533"/>
    </source>
</evidence>
<name>A0A8H3YHH2_9TREE</name>
<dbReference type="InterPro" id="IPR051076">
    <property type="entry name" value="Golgi_membrane_TVP38/TMEM64"/>
</dbReference>
<keyword evidence="6 11" id="KW-0812">Transmembrane</keyword>
<dbReference type="InterPro" id="IPR032816">
    <property type="entry name" value="VTT_dom"/>
</dbReference>
<evidence type="ECO:0000256" key="3">
    <source>
        <dbReference type="ARBA" id="ARBA00008640"/>
    </source>
</evidence>
<evidence type="ECO:0000313" key="14">
    <source>
        <dbReference type="Proteomes" id="UP000620104"/>
    </source>
</evidence>
<feature type="compositionally biased region" description="Polar residues" evidence="10">
    <location>
        <begin position="1"/>
        <end position="24"/>
    </location>
</feature>
<keyword evidence="8" id="KW-0333">Golgi apparatus</keyword>
<evidence type="ECO:0000256" key="7">
    <source>
        <dbReference type="ARBA" id="ARBA00022989"/>
    </source>
</evidence>
<dbReference type="PANTHER" id="PTHR47549:SF2">
    <property type="entry name" value="GOLGI APPARATUS MEMBRANE PROTEIN TVP38"/>
    <property type="match status" value="1"/>
</dbReference>
<dbReference type="PANTHER" id="PTHR47549">
    <property type="entry name" value="GOLGI APPARATUS MEMBRANE PROTEIN TVP38-RELATED"/>
    <property type="match status" value="1"/>
</dbReference>
<dbReference type="Proteomes" id="UP000620104">
    <property type="component" value="Unassembled WGS sequence"/>
</dbReference>
<keyword evidence="9 11" id="KW-0472">Membrane</keyword>
<evidence type="ECO:0000256" key="10">
    <source>
        <dbReference type="SAM" id="MobiDB-lite"/>
    </source>
</evidence>
<dbReference type="EMBL" id="BLZA01000049">
    <property type="protein sequence ID" value="GHJ89874.1"/>
    <property type="molecule type" value="Genomic_DNA"/>
</dbReference>